<feature type="transmembrane region" description="Helical" evidence="1">
    <location>
        <begin position="12"/>
        <end position="31"/>
    </location>
</feature>
<dbReference type="EMBL" id="MHNL01000015">
    <property type="protein sequence ID" value="OGZ44692.1"/>
    <property type="molecule type" value="Genomic_DNA"/>
</dbReference>
<gene>
    <name evidence="2" type="ORF">A2756_04525</name>
</gene>
<sequence>MYERIVEHKTKKRAAAAVIGILVAVAVGYYVSPIIKQELWGDDNVQTYTGADIQNTWKSYANAALRFEFKYPIRYYLEEREVGNAERSHFVVTLTEDTEENRLVREGKSPGREGPVAITLDVFQNIENLSADAWVRGMSDSNFKLSPDSKASTVQIGPETAVAYHWSGLYEADSFVFAKNGLIYMATVTYITPEDQTRLDAAGVFATLNFDLR</sequence>
<dbReference type="Proteomes" id="UP000177785">
    <property type="component" value="Unassembled WGS sequence"/>
</dbReference>
<dbReference type="STRING" id="1802115.A2756_04525"/>
<dbReference type="AlphaFoldDB" id="A0A1G2G3R5"/>
<proteinExistence type="predicted"/>
<name>A0A1G2G3R5_9BACT</name>
<comment type="caution">
    <text evidence="2">The sequence shown here is derived from an EMBL/GenBank/DDBJ whole genome shotgun (WGS) entry which is preliminary data.</text>
</comment>
<protein>
    <submittedName>
        <fullName evidence="2">Uncharacterized protein</fullName>
    </submittedName>
</protein>
<evidence type="ECO:0000313" key="2">
    <source>
        <dbReference type="EMBL" id="OGZ44692.1"/>
    </source>
</evidence>
<keyword evidence="1" id="KW-0472">Membrane</keyword>
<accession>A0A1G2G3R5</accession>
<keyword evidence="1" id="KW-0812">Transmembrane</keyword>
<organism evidence="2 3">
    <name type="scientific">Candidatus Ryanbacteria bacterium RIFCSPHIGHO2_01_FULL_48_27</name>
    <dbReference type="NCBI Taxonomy" id="1802115"/>
    <lineage>
        <taxon>Bacteria</taxon>
        <taxon>Candidatus Ryaniibacteriota</taxon>
    </lineage>
</organism>
<keyword evidence="1" id="KW-1133">Transmembrane helix</keyword>
<reference evidence="2 3" key="1">
    <citation type="journal article" date="2016" name="Nat. Commun.">
        <title>Thousands of microbial genomes shed light on interconnected biogeochemical processes in an aquifer system.</title>
        <authorList>
            <person name="Anantharaman K."/>
            <person name="Brown C.T."/>
            <person name="Hug L.A."/>
            <person name="Sharon I."/>
            <person name="Castelle C.J."/>
            <person name="Probst A.J."/>
            <person name="Thomas B.C."/>
            <person name="Singh A."/>
            <person name="Wilkins M.J."/>
            <person name="Karaoz U."/>
            <person name="Brodie E.L."/>
            <person name="Williams K.H."/>
            <person name="Hubbard S.S."/>
            <person name="Banfield J.F."/>
        </authorList>
    </citation>
    <scope>NUCLEOTIDE SEQUENCE [LARGE SCALE GENOMIC DNA]</scope>
</reference>
<evidence type="ECO:0000256" key="1">
    <source>
        <dbReference type="SAM" id="Phobius"/>
    </source>
</evidence>
<evidence type="ECO:0000313" key="3">
    <source>
        <dbReference type="Proteomes" id="UP000177785"/>
    </source>
</evidence>